<dbReference type="Proteomes" id="UP000789920">
    <property type="component" value="Unassembled WGS sequence"/>
</dbReference>
<dbReference type="EMBL" id="CAJVQC010018515">
    <property type="protein sequence ID" value="CAG8694117.1"/>
    <property type="molecule type" value="Genomic_DNA"/>
</dbReference>
<evidence type="ECO:0000313" key="1">
    <source>
        <dbReference type="EMBL" id="CAG8694117.1"/>
    </source>
</evidence>
<evidence type="ECO:0000313" key="2">
    <source>
        <dbReference type="Proteomes" id="UP000789920"/>
    </source>
</evidence>
<sequence length="103" mass="11551">MVQKNNQGELDDNSNATSIPIPLDPLEKPEPNNSNIQTIESNNQDNKDQTIELNNQDNKDLNKQNILIIEQSDQDATNLINHDFQTHTPLSNIQINSISSTNS</sequence>
<reference evidence="1" key="1">
    <citation type="submission" date="2021-06" db="EMBL/GenBank/DDBJ databases">
        <authorList>
            <person name="Kallberg Y."/>
            <person name="Tangrot J."/>
            <person name="Rosling A."/>
        </authorList>
    </citation>
    <scope>NUCLEOTIDE SEQUENCE</scope>
    <source>
        <strain evidence="1">MA461A</strain>
    </source>
</reference>
<organism evidence="1 2">
    <name type="scientific">Racocetra persica</name>
    <dbReference type="NCBI Taxonomy" id="160502"/>
    <lineage>
        <taxon>Eukaryota</taxon>
        <taxon>Fungi</taxon>
        <taxon>Fungi incertae sedis</taxon>
        <taxon>Mucoromycota</taxon>
        <taxon>Glomeromycotina</taxon>
        <taxon>Glomeromycetes</taxon>
        <taxon>Diversisporales</taxon>
        <taxon>Gigasporaceae</taxon>
        <taxon>Racocetra</taxon>
    </lineage>
</organism>
<comment type="caution">
    <text evidence="1">The sequence shown here is derived from an EMBL/GenBank/DDBJ whole genome shotgun (WGS) entry which is preliminary data.</text>
</comment>
<gene>
    <name evidence="1" type="ORF">RPERSI_LOCUS9697</name>
</gene>
<proteinExistence type="predicted"/>
<keyword evidence="2" id="KW-1185">Reference proteome</keyword>
<protein>
    <submittedName>
        <fullName evidence="1">3198_t:CDS:1</fullName>
    </submittedName>
</protein>
<name>A0ACA9P7B3_9GLOM</name>
<accession>A0ACA9P7B3</accession>
<feature type="non-terminal residue" evidence="1">
    <location>
        <position position="103"/>
    </location>
</feature>